<evidence type="ECO:0000313" key="1">
    <source>
        <dbReference type="EMBL" id="PSS06521.1"/>
    </source>
</evidence>
<dbReference type="AlphaFoldDB" id="A0A2R6QEI3"/>
<dbReference type="Proteomes" id="UP000186601">
    <property type="component" value="Unassembled WGS sequence"/>
</dbReference>
<keyword evidence="2" id="KW-1185">Reference proteome</keyword>
<sequence length="128" mass="14340">MSGSGWFDMFTGVVSLVVVFCGMLQQLLPSTWLSLLEDSLKDVETSIRVAGEEGLLPIDTALFIRLTELRRDFDQLAVRVYAAGNWFQQFLEMLKGLTCKLSVVHKSVSAVKAEIAIWIEVLESRSLE</sequence>
<name>A0A2R6QEI3_9APHY</name>
<gene>
    <name evidence="1" type="ORF">PHLCEN_2v3688</name>
</gene>
<dbReference type="EMBL" id="MLYV02000363">
    <property type="protein sequence ID" value="PSS06521.1"/>
    <property type="molecule type" value="Genomic_DNA"/>
</dbReference>
<organism evidence="1 2">
    <name type="scientific">Hermanssonia centrifuga</name>
    <dbReference type="NCBI Taxonomy" id="98765"/>
    <lineage>
        <taxon>Eukaryota</taxon>
        <taxon>Fungi</taxon>
        <taxon>Dikarya</taxon>
        <taxon>Basidiomycota</taxon>
        <taxon>Agaricomycotina</taxon>
        <taxon>Agaricomycetes</taxon>
        <taxon>Polyporales</taxon>
        <taxon>Meruliaceae</taxon>
        <taxon>Hermanssonia</taxon>
    </lineage>
</organism>
<accession>A0A2R6QEI3</accession>
<evidence type="ECO:0000313" key="2">
    <source>
        <dbReference type="Proteomes" id="UP000186601"/>
    </source>
</evidence>
<protein>
    <submittedName>
        <fullName evidence="1">Uncharacterized protein</fullName>
    </submittedName>
</protein>
<proteinExistence type="predicted"/>
<comment type="caution">
    <text evidence="1">The sequence shown here is derived from an EMBL/GenBank/DDBJ whole genome shotgun (WGS) entry which is preliminary data.</text>
</comment>
<dbReference type="OrthoDB" id="2680369at2759"/>
<reference evidence="1 2" key="1">
    <citation type="submission" date="2018-02" db="EMBL/GenBank/DDBJ databases">
        <title>Genome sequence of the basidiomycete white-rot fungus Phlebia centrifuga.</title>
        <authorList>
            <person name="Granchi Z."/>
            <person name="Peng M."/>
            <person name="de Vries R.P."/>
            <person name="Hilden K."/>
            <person name="Makela M.R."/>
            <person name="Grigoriev I."/>
            <person name="Riley R."/>
        </authorList>
    </citation>
    <scope>NUCLEOTIDE SEQUENCE [LARGE SCALE GENOMIC DNA]</scope>
    <source>
        <strain evidence="1 2">FBCC195</strain>
    </source>
</reference>